<dbReference type="RefSeq" id="WP_170035795.1">
    <property type="nucleotide sequence ID" value="NZ_JABDTL010000001.1"/>
</dbReference>
<evidence type="ECO:0000256" key="2">
    <source>
        <dbReference type="SAM" id="SignalP"/>
    </source>
</evidence>
<feature type="region of interest" description="Disordered" evidence="1">
    <location>
        <begin position="32"/>
        <end position="55"/>
    </location>
</feature>
<dbReference type="AlphaFoldDB" id="A0A841GWX8"/>
<feature type="signal peptide" evidence="2">
    <location>
        <begin position="1"/>
        <end position="20"/>
    </location>
</feature>
<sequence length="441" mass="45669">MPRGVSTLTITALLAVVACACGGARDDGPFLRPGPLGPDNGGVPRASNRWSSATPASGALAGLPAGLTGQGGRAPLPGARLAGIGAYRAVVVPLGLGTRVPSLTEEVLSGGYFGGPGVVGTLGDALLRESGGAFRLESHVLPPLVNPAAAFDERQPTTAEITALIRRALESWGRETDLGAFDNNGADGIPGSPDDDGTLDLVWVVLEAPHAVPAFTIPDGFEVASAGRRVRTGPVHVLPAAGAVLPDMRIPLEQTLASLGVGPTERFFPAGYPRTVSTLARVRLGWLPVTVFAGQEDRTLADGGAVLLPLADLSVEAGSWLVERMRDQVFTSRIALRPDRHFQVTDSARWERGGEQALPLSYHLGARGPTVLVRWGEEDSAPRVHPGGAYAAAPAPPRAGGTGAPAPRAATRREEAAMTRWLRIGGDSVRVSINGTPLPVP</sequence>
<dbReference type="PROSITE" id="PS51257">
    <property type="entry name" value="PROKAR_LIPOPROTEIN"/>
    <property type="match status" value="1"/>
</dbReference>
<comment type="caution">
    <text evidence="3">The sequence shown here is derived from an EMBL/GenBank/DDBJ whole genome shotgun (WGS) entry which is preliminary data.</text>
</comment>
<accession>A0A841GWX8</accession>
<organism evidence="3 4">
    <name type="scientific">Longimicrobium terrae</name>
    <dbReference type="NCBI Taxonomy" id="1639882"/>
    <lineage>
        <taxon>Bacteria</taxon>
        <taxon>Pseudomonadati</taxon>
        <taxon>Gemmatimonadota</taxon>
        <taxon>Longimicrobiia</taxon>
        <taxon>Longimicrobiales</taxon>
        <taxon>Longimicrobiaceae</taxon>
        <taxon>Longimicrobium</taxon>
    </lineage>
</organism>
<reference evidence="3 4" key="1">
    <citation type="submission" date="2020-08" db="EMBL/GenBank/DDBJ databases">
        <title>Genomic Encyclopedia of Type Strains, Phase IV (KMG-IV): sequencing the most valuable type-strain genomes for metagenomic binning, comparative biology and taxonomic classification.</title>
        <authorList>
            <person name="Goeker M."/>
        </authorList>
    </citation>
    <scope>NUCLEOTIDE SEQUENCE [LARGE SCALE GENOMIC DNA]</scope>
    <source>
        <strain evidence="3 4">DSM 29007</strain>
    </source>
</reference>
<keyword evidence="4" id="KW-1185">Reference proteome</keyword>
<proteinExistence type="predicted"/>
<evidence type="ECO:0000256" key="1">
    <source>
        <dbReference type="SAM" id="MobiDB-lite"/>
    </source>
</evidence>
<name>A0A841GWX8_9BACT</name>
<evidence type="ECO:0000313" key="3">
    <source>
        <dbReference type="EMBL" id="MBB6070413.1"/>
    </source>
</evidence>
<dbReference type="Proteomes" id="UP000582837">
    <property type="component" value="Unassembled WGS sequence"/>
</dbReference>
<feature type="chain" id="PRO_5032549575" evidence="2">
    <location>
        <begin position="21"/>
        <end position="441"/>
    </location>
</feature>
<feature type="region of interest" description="Disordered" evidence="1">
    <location>
        <begin position="384"/>
        <end position="415"/>
    </location>
</feature>
<evidence type="ECO:0000313" key="4">
    <source>
        <dbReference type="Proteomes" id="UP000582837"/>
    </source>
</evidence>
<protein>
    <submittedName>
        <fullName evidence="3">Uncharacterized protein</fullName>
    </submittedName>
</protein>
<keyword evidence="2" id="KW-0732">Signal</keyword>
<gene>
    <name evidence="3" type="ORF">HNQ61_002032</name>
</gene>
<dbReference type="EMBL" id="JACHIA010000004">
    <property type="protein sequence ID" value="MBB6070413.1"/>
    <property type="molecule type" value="Genomic_DNA"/>
</dbReference>